<evidence type="ECO:0000313" key="8">
    <source>
        <dbReference type="Proteomes" id="UP000319160"/>
    </source>
</evidence>
<evidence type="ECO:0000313" key="7">
    <source>
        <dbReference type="EMBL" id="TRX97077.1"/>
    </source>
</evidence>
<dbReference type="InterPro" id="IPR036259">
    <property type="entry name" value="MFS_trans_sf"/>
</dbReference>
<dbReference type="PANTHER" id="PTHR42910:SF1">
    <property type="entry name" value="MAJOR FACILITATOR SUPERFAMILY (MFS) PROFILE DOMAIN-CONTAINING PROTEIN"/>
    <property type="match status" value="1"/>
</dbReference>
<feature type="transmembrane region" description="Helical" evidence="5">
    <location>
        <begin position="851"/>
        <end position="871"/>
    </location>
</feature>
<feature type="transmembrane region" description="Helical" evidence="5">
    <location>
        <begin position="1555"/>
        <end position="1575"/>
    </location>
</feature>
<dbReference type="SUPFAM" id="SSF53474">
    <property type="entry name" value="alpha/beta-Hydrolases"/>
    <property type="match status" value="1"/>
</dbReference>
<feature type="transmembrane region" description="Helical" evidence="5">
    <location>
        <begin position="766"/>
        <end position="785"/>
    </location>
</feature>
<feature type="region of interest" description="Disordered" evidence="4">
    <location>
        <begin position="1053"/>
        <end position="1073"/>
    </location>
</feature>
<dbReference type="Gene3D" id="1.20.1250.20">
    <property type="entry name" value="MFS general substrate transporter like domains"/>
    <property type="match status" value="3"/>
</dbReference>
<feature type="region of interest" description="Disordered" evidence="4">
    <location>
        <begin position="611"/>
        <end position="631"/>
    </location>
</feature>
<dbReference type="PANTHER" id="PTHR42910">
    <property type="entry name" value="TRANSPORTER SCO4007-RELATED"/>
    <property type="match status" value="1"/>
</dbReference>
<dbReference type="Pfam" id="PF00135">
    <property type="entry name" value="COesterase"/>
    <property type="match status" value="1"/>
</dbReference>
<dbReference type="Gene3D" id="3.40.50.1820">
    <property type="entry name" value="alpha/beta hydrolase"/>
    <property type="match status" value="1"/>
</dbReference>
<dbReference type="Pfam" id="PF07690">
    <property type="entry name" value="MFS_1"/>
    <property type="match status" value="2"/>
</dbReference>
<dbReference type="InterPro" id="IPR029058">
    <property type="entry name" value="AB_hydrolase_fold"/>
</dbReference>
<dbReference type="STRING" id="2512241.A0A553IA59"/>
<dbReference type="OrthoDB" id="408631at2759"/>
<gene>
    <name evidence="7" type="ORF">FHL15_001871</name>
</gene>
<organism evidence="7 8">
    <name type="scientific">Xylaria flabelliformis</name>
    <dbReference type="NCBI Taxonomy" id="2512241"/>
    <lineage>
        <taxon>Eukaryota</taxon>
        <taxon>Fungi</taxon>
        <taxon>Dikarya</taxon>
        <taxon>Ascomycota</taxon>
        <taxon>Pezizomycotina</taxon>
        <taxon>Sordariomycetes</taxon>
        <taxon>Xylariomycetidae</taxon>
        <taxon>Xylariales</taxon>
        <taxon>Xylariaceae</taxon>
        <taxon>Xylaria</taxon>
    </lineage>
</organism>
<feature type="transmembrane region" description="Helical" evidence="5">
    <location>
        <begin position="813"/>
        <end position="839"/>
    </location>
</feature>
<protein>
    <recommendedName>
        <fullName evidence="6">Carboxylesterase type B domain-containing protein</fullName>
    </recommendedName>
</protein>
<feature type="transmembrane region" description="Helical" evidence="5">
    <location>
        <begin position="661"/>
        <end position="685"/>
    </location>
</feature>
<feature type="transmembrane region" description="Helical" evidence="5">
    <location>
        <begin position="1278"/>
        <end position="1296"/>
    </location>
</feature>
<reference evidence="8" key="1">
    <citation type="submission" date="2019-06" db="EMBL/GenBank/DDBJ databases">
        <title>Draft genome sequence of the griseofulvin-producing fungus Xylaria cubensis strain G536.</title>
        <authorList>
            <person name="Mead M.E."/>
            <person name="Raja H.A."/>
            <person name="Steenwyk J.L."/>
            <person name="Knowles S.L."/>
            <person name="Oberlies N.H."/>
            <person name="Rokas A."/>
        </authorList>
    </citation>
    <scope>NUCLEOTIDE SEQUENCE [LARGE SCALE GENOMIC DNA]</scope>
    <source>
        <strain evidence="8">G536</strain>
    </source>
</reference>
<dbReference type="SUPFAM" id="SSF103473">
    <property type="entry name" value="MFS general substrate transporter"/>
    <property type="match status" value="3"/>
</dbReference>
<dbReference type="InterPro" id="IPR011701">
    <property type="entry name" value="MFS"/>
</dbReference>
<dbReference type="EMBL" id="VFLP01000007">
    <property type="protein sequence ID" value="TRX97077.1"/>
    <property type="molecule type" value="Genomic_DNA"/>
</dbReference>
<keyword evidence="5" id="KW-1133">Transmembrane helix</keyword>
<dbReference type="GO" id="GO:0016020">
    <property type="term" value="C:membrane"/>
    <property type="evidence" value="ECO:0007669"/>
    <property type="project" value="UniProtKB-SubCell"/>
</dbReference>
<evidence type="ECO:0000256" key="3">
    <source>
        <dbReference type="ARBA" id="ARBA00022801"/>
    </source>
</evidence>
<evidence type="ECO:0000256" key="4">
    <source>
        <dbReference type="SAM" id="MobiDB-lite"/>
    </source>
</evidence>
<proteinExistence type="inferred from homology"/>
<dbReference type="GO" id="GO:0016787">
    <property type="term" value="F:hydrolase activity"/>
    <property type="evidence" value="ECO:0007669"/>
    <property type="project" value="UniProtKB-KW"/>
</dbReference>
<dbReference type="InterPro" id="IPR019826">
    <property type="entry name" value="Carboxylesterase_B_AS"/>
</dbReference>
<feature type="transmembrane region" description="Helical" evidence="5">
    <location>
        <begin position="1338"/>
        <end position="1357"/>
    </location>
</feature>
<feature type="transmembrane region" description="Helical" evidence="5">
    <location>
        <begin position="1147"/>
        <end position="1171"/>
    </location>
</feature>
<feature type="transmembrane region" description="Helical" evidence="5">
    <location>
        <begin position="968"/>
        <end position="988"/>
    </location>
</feature>
<keyword evidence="5" id="KW-0472">Membrane</keyword>
<feature type="transmembrane region" description="Helical" evidence="5">
    <location>
        <begin position="1522"/>
        <end position="1549"/>
    </location>
</feature>
<comment type="subcellular location">
    <subcellularLocation>
        <location evidence="1">Membrane</location>
        <topology evidence="1">Multi-pass membrane protein</topology>
    </subcellularLocation>
</comment>
<evidence type="ECO:0000259" key="6">
    <source>
        <dbReference type="Pfam" id="PF00135"/>
    </source>
</evidence>
<dbReference type="Proteomes" id="UP000319160">
    <property type="component" value="Unassembled WGS sequence"/>
</dbReference>
<evidence type="ECO:0000256" key="1">
    <source>
        <dbReference type="ARBA" id="ARBA00004141"/>
    </source>
</evidence>
<evidence type="ECO:0000256" key="5">
    <source>
        <dbReference type="SAM" id="Phobius"/>
    </source>
</evidence>
<feature type="transmembrane region" description="Helical" evidence="5">
    <location>
        <begin position="1251"/>
        <end position="1272"/>
    </location>
</feature>
<accession>A0A553IA59</accession>
<comment type="similarity">
    <text evidence="2">Belongs to the type-B carboxylesterase/lipase family.</text>
</comment>
<feature type="compositionally biased region" description="Basic and acidic residues" evidence="4">
    <location>
        <begin position="611"/>
        <end position="627"/>
    </location>
</feature>
<dbReference type="PROSITE" id="PS00122">
    <property type="entry name" value="CARBOXYLESTERASE_B_1"/>
    <property type="match status" value="1"/>
</dbReference>
<feature type="transmembrane region" description="Helical" evidence="5">
    <location>
        <begin position="735"/>
        <end position="754"/>
    </location>
</feature>
<comment type="caution">
    <text evidence="7">The sequence shown here is derived from an EMBL/GenBank/DDBJ whole genome shotgun (WGS) entry which is preliminary data.</text>
</comment>
<feature type="domain" description="Carboxylesterase type B" evidence="6">
    <location>
        <begin position="74"/>
        <end position="543"/>
    </location>
</feature>
<feature type="transmembrane region" description="Helical" evidence="5">
    <location>
        <begin position="1091"/>
        <end position="1113"/>
    </location>
</feature>
<dbReference type="InterPro" id="IPR002018">
    <property type="entry name" value="CarbesteraseB"/>
</dbReference>
<feature type="transmembrane region" description="Helical" evidence="5">
    <location>
        <begin position="877"/>
        <end position="905"/>
    </location>
</feature>
<dbReference type="CDD" id="cd17324">
    <property type="entry name" value="MFS_NepI_like"/>
    <property type="match status" value="1"/>
</dbReference>
<name>A0A553IA59_9PEZI</name>
<evidence type="ECO:0000256" key="2">
    <source>
        <dbReference type="ARBA" id="ARBA00005964"/>
    </source>
</evidence>
<feature type="transmembrane region" description="Helical" evidence="5">
    <location>
        <begin position="1377"/>
        <end position="1395"/>
    </location>
</feature>
<feature type="transmembrane region" description="Helical" evidence="5">
    <location>
        <begin position="943"/>
        <end position="962"/>
    </location>
</feature>
<keyword evidence="8" id="KW-1185">Reference proteome</keyword>
<feature type="transmembrane region" description="Helical" evidence="5">
    <location>
        <begin position="697"/>
        <end position="715"/>
    </location>
</feature>
<dbReference type="GO" id="GO:0022857">
    <property type="term" value="F:transmembrane transporter activity"/>
    <property type="evidence" value="ECO:0007669"/>
    <property type="project" value="InterPro"/>
</dbReference>
<sequence length="1602" mass="173958">MYSARGSVTYRCKCSLSVQSEPKPTTPDDLILLYDAIALAGLAQATPTPVVDLGYAKYQGYYNSEYDQNIFKGWQMPQPPATNRSEVLSAVDFAPVCPQGNPNSPSQPVPVPSGDEDCLFLNIAAPSKGERLPVLVWIHGGGYGLGNNRFDNLMQQIRTNGNSYIAVSIAYRLGAFGFLSSTDVEKFGVLNAALHDQRFALQWIQNNIHHFGGDPGRVTISGESAGGGSVMLQAMANNGREGGALFHGVIASSPYLPTQWNFDDAWPTLSYQAFVEQAGCSDAEVPFKCLQSADTVVLQNASSLVSASGDYGQWAFIPVTDGKLIRKRPTEQLVINKKVNGLRLLTGNNENEGPGFTPQNITTKEEFTSFILTSYPRLSQQNLTRVLELYTVPENASKIYADSDGLHPPFSTTNSNWAIGWQQAANNLYAETTFVCPSYWLADAYGSARGKRSWKYQYSVPISSHGADVEPLFDDPNTQGTGIDKIFRTAFQQIWGNFIVNGDPTLNTAQISAAQQGNITAASTGNWPQWGGRPERGHMLNLNMTGGMPVDNPNQVGGKTLDLISYAPSTDGSHPELEASFKLVSGWSWEGGRDRSIELRKLRTGGALHDKHYQSAGEPDDRGEIRAASRTSPDGVKAKFLRAINWMPAWCRYDPHNPPKFTLSMNILLALPILNVIAADFNVSYERSSSVATLSQAGYASFTGLSFICGVGTVTPQLMLPLVGDLAPAHRRASALSVVVSGLALGLLVARVLSGVVANFTAWRNIYWVALGAQYLTFFILFFTLPDYPAKNKGLNYFKALWKMANLVVEEPLLIQACLMGFLLSAAFTNFWTTLTFLLASRPYNYSSLEIGLFALIGIAVISLAPIWSRLITDRFVFLFSSILGLSVELVGIVIGTFTGTFTVAGPIVQAIFMDTGSNFAHTANRSNIYSLDPKARNRVNTVYMVFCFAGQLTGTAAGNRLYAQGGWTWSGGLSIGFIGAAILIGFARGPRESGWVGWKDGWNIRKDKDIGEKAERQNAVEEAHTPLESSEADEKSIAWILNAMAGDERTPLLANGNASDDGNGHGTDSSAKQVEAAAASQTLFGAANRILLAGFLMSFTLGITQVPIVYVFRLLECDIFYQHNPPFAGPADERCLRREIDASAALQFSVLGMSTSLSGVFNLFVCGYFIKVWGPRWSFVSQTSLLGLRVSTQIVGVTLGGRTGELIFQICQAIGIIGGPRGYQLVLNTAIGEAVAAKDRTAVFGRLQGAIMLGTAFGYLLGGVLGDVYGIRRPFEVAFFLYVVSTLYGALFMPNKTATDPSTQKQSSHGLNAFFAPIKVIVPHRYRLESGKVVKNYGLVFLALGIFLGVFATGYAPLLLQMYATSVFHFNTTENGWLMFGTSSIRGLFLLFIFPKIITEGRIWFNGKLQQGERTEHHHHNDDAVIPTHPEDFAAAEGGEVPQEPVQNPEPDEEDSGTGFDLLFVRWSLVVDSMVTLFAGFSSAGWQVYLAGFLLPFASGSAPAAKGVMTELCPPSQRPDAISAITLVESTAMMATQGLFGLIFAAFSEMGKPSLTFFCNAGIAVLGFLVLFMAHLPPVNSKRIDDDEIQPDPETQARCNT</sequence>
<feature type="compositionally biased region" description="Polar residues" evidence="4">
    <location>
        <begin position="1057"/>
        <end position="1073"/>
    </location>
</feature>
<keyword evidence="5" id="KW-0812">Transmembrane</keyword>
<keyword evidence="3" id="KW-0378">Hydrolase</keyword>